<name>A0AAD7ELX0_9AGAR</name>
<reference evidence="1" key="1">
    <citation type="submission" date="2023-03" db="EMBL/GenBank/DDBJ databases">
        <title>Massive genome expansion in bonnet fungi (Mycena s.s.) driven by repeated elements and novel gene families across ecological guilds.</title>
        <authorList>
            <consortium name="Lawrence Berkeley National Laboratory"/>
            <person name="Harder C.B."/>
            <person name="Miyauchi S."/>
            <person name="Viragh M."/>
            <person name="Kuo A."/>
            <person name="Thoen E."/>
            <person name="Andreopoulos B."/>
            <person name="Lu D."/>
            <person name="Skrede I."/>
            <person name="Drula E."/>
            <person name="Henrissat B."/>
            <person name="Morin E."/>
            <person name="Kohler A."/>
            <person name="Barry K."/>
            <person name="LaButti K."/>
            <person name="Morin E."/>
            <person name="Salamov A."/>
            <person name="Lipzen A."/>
            <person name="Mereny Z."/>
            <person name="Hegedus B."/>
            <person name="Baldrian P."/>
            <person name="Stursova M."/>
            <person name="Weitz H."/>
            <person name="Taylor A."/>
            <person name="Grigoriev I.V."/>
            <person name="Nagy L.G."/>
            <person name="Martin F."/>
            <person name="Kauserud H."/>
        </authorList>
    </citation>
    <scope>NUCLEOTIDE SEQUENCE</scope>
    <source>
        <strain evidence="1">CBHHK002</strain>
    </source>
</reference>
<organism evidence="1 2">
    <name type="scientific">Mycena albidolilacea</name>
    <dbReference type="NCBI Taxonomy" id="1033008"/>
    <lineage>
        <taxon>Eukaryota</taxon>
        <taxon>Fungi</taxon>
        <taxon>Dikarya</taxon>
        <taxon>Basidiomycota</taxon>
        <taxon>Agaricomycotina</taxon>
        <taxon>Agaricomycetes</taxon>
        <taxon>Agaricomycetidae</taxon>
        <taxon>Agaricales</taxon>
        <taxon>Marasmiineae</taxon>
        <taxon>Mycenaceae</taxon>
        <taxon>Mycena</taxon>
    </lineage>
</organism>
<protein>
    <submittedName>
        <fullName evidence="1">Uncharacterized protein</fullName>
    </submittedName>
</protein>
<comment type="caution">
    <text evidence="1">The sequence shown here is derived from an EMBL/GenBank/DDBJ whole genome shotgun (WGS) entry which is preliminary data.</text>
</comment>
<dbReference type="EMBL" id="JARIHO010000033">
    <property type="protein sequence ID" value="KAJ7333943.1"/>
    <property type="molecule type" value="Genomic_DNA"/>
</dbReference>
<proteinExistence type="predicted"/>
<sequence>MHRDNRAMVTAVLETTKLKPPEFFRKAVRHLAIGEGACSMKYATLHGDYRYYGRLRLHEPEIPSIYCGNARREAGYGFGRTVRVPIAHPLFHSVTHLDIFGFAGIAEVLPDVRLLPALTHLALDRYIPRKNALGVLAECPHLSLVVLKWHPSHRNLYQMARTPHVYDVRFVIAIDEDCWGNWLAGTRKLPDFWAQVDAFVACKRNEKVEGTHYWLS</sequence>
<evidence type="ECO:0000313" key="1">
    <source>
        <dbReference type="EMBL" id="KAJ7333943.1"/>
    </source>
</evidence>
<dbReference type="Proteomes" id="UP001218218">
    <property type="component" value="Unassembled WGS sequence"/>
</dbReference>
<gene>
    <name evidence="1" type="ORF">DFH08DRAFT_296152</name>
</gene>
<keyword evidence="2" id="KW-1185">Reference proteome</keyword>
<evidence type="ECO:0000313" key="2">
    <source>
        <dbReference type="Proteomes" id="UP001218218"/>
    </source>
</evidence>
<accession>A0AAD7ELX0</accession>
<dbReference type="AlphaFoldDB" id="A0AAD7ELX0"/>